<evidence type="ECO:0000256" key="1">
    <source>
        <dbReference type="SAM" id="Phobius"/>
    </source>
</evidence>
<evidence type="ECO:0000313" key="3">
    <source>
        <dbReference type="Proteomes" id="UP000504693"/>
    </source>
</evidence>
<evidence type="ECO:0000313" key="2">
    <source>
        <dbReference type="EMBL" id="QKG70215.1"/>
    </source>
</evidence>
<keyword evidence="1" id="KW-0472">Membrane</keyword>
<dbReference type="EMBL" id="CP053921">
    <property type="protein sequence ID" value="QKG70215.1"/>
    <property type="molecule type" value="Genomic_DNA"/>
</dbReference>
<name>A0A7D3X8K9_9SPHN</name>
<dbReference type="Proteomes" id="UP000504693">
    <property type="component" value="Chromosome"/>
</dbReference>
<dbReference type="AlphaFoldDB" id="A0A7D3X8K9"/>
<accession>A0A7D3X8K9</accession>
<gene>
    <name evidence="2" type="ORF">HQR01_01855</name>
</gene>
<feature type="transmembrane region" description="Helical" evidence="1">
    <location>
        <begin position="12"/>
        <end position="36"/>
    </location>
</feature>
<reference evidence="2 3" key="1">
    <citation type="submission" date="2020-05" db="EMBL/GenBank/DDBJ databases">
        <title>Erythrobacter mangrovi sp. nov., isolated from rhizosphere soil of mangrove plant (Kandelia candel).</title>
        <authorList>
            <person name="Ye Y.H."/>
        </authorList>
    </citation>
    <scope>NUCLEOTIDE SEQUENCE [LARGE SCALE GENOMIC DNA]</scope>
    <source>
        <strain evidence="2 3">EB310</strain>
    </source>
</reference>
<keyword evidence="1" id="KW-1133">Transmembrane helix</keyword>
<dbReference type="KEGG" id="emv:HQR01_01855"/>
<organism evidence="2 3">
    <name type="scientific">Erythrobacter mangrovi</name>
    <dbReference type="NCBI Taxonomy" id="2739433"/>
    <lineage>
        <taxon>Bacteria</taxon>
        <taxon>Pseudomonadati</taxon>
        <taxon>Pseudomonadota</taxon>
        <taxon>Alphaproteobacteria</taxon>
        <taxon>Sphingomonadales</taxon>
        <taxon>Erythrobacteraceae</taxon>
        <taxon>Erythrobacter/Porphyrobacter group</taxon>
        <taxon>Erythrobacter</taxon>
    </lineage>
</organism>
<dbReference type="RefSeq" id="WP_173212100.1">
    <property type="nucleotide sequence ID" value="NZ_CP053921.1"/>
</dbReference>
<protein>
    <submittedName>
        <fullName evidence="2">Uncharacterized protein</fullName>
    </submittedName>
</protein>
<proteinExistence type="predicted"/>
<sequence>MDQDERAARRFWLLQFMRLSGLALVLVGAMILAGTIEQSEAVGVALFVIGAVDFFVMPIVLARRWKSDE</sequence>
<keyword evidence="3" id="KW-1185">Reference proteome</keyword>
<feature type="transmembrane region" description="Helical" evidence="1">
    <location>
        <begin position="42"/>
        <end position="62"/>
    </location>
</feature>
<keyword evidence="1" id="KW-0812">Transmembrane</keyword>